<keyword evidence="3" id="KW-0443">Lipid metabolism</keyword>
<comment type="catalytic activity">
    <reaction evidence="6">
        <text>a 4-saturated-(3S)-3-hydroxyacyl-CoA = a (3E)-enoyl-CoA + H2O</text>
        <dbReference type="Rhea" id="RHEA:20724"/>
        <dbReference type="ChEBI" id="CHEBI:15377"/>
        <dbReference type="ChEBI" id="CHEBI:58521"/>
        <dbReference type="ChEBI" id="CHEBI:137480"/>
        <dbReference type="EC" id="4.2.1.17"/>
    </reaction>
</comment>
<dbReference type="GO" id="GO:0006635">
    <property type="term" value="P:fatty acid beta-oxidation"/>
    <property type="evidence" value="ECO:0007669"/>
    <property type="project" value="TreeGrafter"/>
</dbReference>
<dbReference type="InterPro" id="IPR014748">
    <property type="entry name" value="Enoyl-CoA_hydra_C"/>
</dbReference>
<dbReference type="SUPFAM" id="SSF52096">
    <property type="entry name" value="ClpP/crotonase"/>
    <property type="match status" value="1"/>
</dbReference>
<dbReference type="InterPro" id="IPR001753">
    <property type="entry name" value="Enoyl-CoA_hydra/iso"/>
</dbReference>
<evidence type="ECO:0000256" key="3">
    <source>
        <dbReference type="ARBA" id="ARBA00023098"/>
    </source>
</evidence>
<evidence type="ECO:0000313" key="8">
    <source>
        <dbReference type="Proteomes" id="UP001183643"/>
    </source>
</evidence>
<keyword evidence="4" id="KW-0456">Lyase</keyword>
<comment type="caution">
    <text evidence="7">The sequence shown here is derived from an EMBL/GenBank/DDBJ whole genome shotgun (WGS) entry which is preliminary data.</text>
</comment>
<dbReference type="EMBL" id="JAVDYB010000001">
    <property type="protein sequence ID" value="MDR7281143.1"/>
    <property type="molecule type" value="Genomic_DNA"/>
</dbReference>
<dbReference type="InterPro" id="IPR029045">
    <property type="entry name" value="ClpP/crotonase-like_dom_sf"/>
</dbReference>
<dbReference type="FunFam" id="3.90.226.10:FF:000009">
    <property type="entry name" value="Carnitinyl-CoA dehydratase"/>
    <property type="match status" value="1"/>
</dbReference>
<sequence>MGEFVRLEVADGIGTIRLDRPPMNALNSQVQEELRAAATAAATDDAVRAVVVYGGETVFAAGADIKEMAGMDYAGMSARAGALSSAFDAVARIPKPVVAAITGYALGGGCELALACDWRVVADDARLGQPEIKLGVIPGAGGTQRLARLIGPARAKELIFSGRMVGAEEALRIGLADRVVPADSVYIAAVELVSAYRNGPAMALRAAKAAIDGGLEMDLASGLAWESQLFASLFATEDQKIGMAAFIAKEKPGFTGS</sequence>
<comment type="similarity">
    <text evidence="1">Belongs to the enoyl-CoA hydratase/isomerase family.</text>
</comment>
<dbReference type="Proteomes" id="UP001183643">
    <property type="component" value="Unassembled WGS sequence"/>
</dbReference>
<accession>A0AAE4CEH6</accession>
<dbReference type="PANTHER" id="PTHR11941:SF169">
    <property type="entry name" value="(7AS)-7A-METHYL-1,5-DIOXO-2,3,5,6,7,7A-HEXAHYDRO-1H-INDENE-CARBOXYL-COA HYDROLASE"/>
    <property type="match status" value="1"/>
</dbReference>
<protein>
    <recommendedName>
        <fullName evidence="2">enoyl-CoA hydratase</fullName>
        <ecNumber evidence="2">4.2.1.17</ecNumber>
    </recommendedName>
</protein>
<proteinExistence type="inferred from homology"/>
<evidence type="ECO:0000256" key="6">
    <source>
        <dbReference type="ARBA" id="ARBA00023717"/>
    </source>
</evidence>
<dbReference type="GO" id="GO:0004300">
    <property type="term" value="F:enoyl-CoA hydratase activity"/>
    <property type="evidence" value="ECO:0007669"/>
    <property type="project" value="UniProtKB-EC"/>
</dbReference>
<keyword evidence="8" id="KW-1185">Reference proteome</keyword>
<dbReference type="Pfam" id="PF00378">
    <property type="entry name" value="ECH_1"/>
    <property type="match status" value="1"/>
</dbReference>
<gene>
    <name evidence="7" type="ORF">J2S41_007921</name>
</gene>
<dbReference type="PANTHER" id="PTHR11941">
    <property type="entry name" value="ENOYL-COA HYDRATASE-RELATED"/>
    <property type="match status" value="1"/>
</dbReference>
<dbReference type="EC" id="4.2.1.17" evidence="2"/>
<name>A0AAE4CEH6_9ACTN</name>
<dbReference type="FunFam" id="1.10.12.10:FF:000001">
    <property type="entry name" value="Probable enoyl-CoA hydratase, mitochondrial"/>
    <property type="match status" value="1"/>
</dbReference>
<dbReference type="RefSeq" id="WP_310376131.1">
    <property type="nucleotide sequence ID" value="NZ_JAVDYB010000001.1"/>
</dbReference>
<dbReference type="Gene3D" id="3.90.226.10">
    <property type="entry name" value="2-enoyl-CoA Hydratase, Chain A, domain 1"/>
    <property type="match status" value="1"/>
</dbReference>
<reference evidence="7" key="1">
    <citation type="submission" date="2023-07" db="EMBL/GenBank/DDBJ databases">
        <title>Sequencing the genomes of 1000 actinobacteria strains.</title>
        <authorList>
            <person name="Klenk H.-P."/>
        </authorList>
    </citation>
    <scope>NUCLEOTIDE SEQUENCE</scope>
    <source>
        <strain evidence="7">DSM 44707</strain>
    </source>
</reference>
<dbReference type="CDD" id="cd06558">
    <property type="entry name" value="crotonase-like"/>
    <property type="match status" value="1"/>
</dbReference>
<evidence type="ECO:0000313" key="7">
    <source>
        <dbReference type="EMBL" id="MDR7281143.1"/>
    </source>
</evidence>
<evidence type="ECO:0000256" key="1">
    <source>
        <dbReference type="ARBA" id="ARBA00005254"/>
    </source>
</evidence>
<dbReference type="Gene3D" id="1.10.12.10">
    <property type="entry name" value="Lyase 2-enoyl-coa Hydratase, Chain A, domain 2"/>
    <property type="match status" value="1"/>
</dbReference>
<dbReference type="AlphaFoldDB" id="A0AAE4CEH6"/>
<evidence type="ECO:0000256" key="2">
    <source>
        <dbReference type="ARBA" id="ARBA00012076"/>
    </source>
</evidence>
<evidence type="ECO:0000256" key="4">
    <source>
        <dbReference type="ARBA" id="ARBA00023239"/>
    </source>
</evidence>
<comment type="catalytic activity">
    <reaction evidence="5">
        <text>a (3S)-3-hydroxyacyl-CoA = a (2E)-enoyl-CoA + H2O</text>
        <dbReference type="Rhea" id="RHEA:16105"/>
        <dbReference type="ChEBI" id="CHEBI:15377"/>
        <dbReference type="ChEBI" id="CHEBI:57318"/>
        <dbReference type="ChEBI" id="CHEBI:58856"/>
        <dbReference type="EC" id="4.2.1.17"/>
    </reaction>
</comment>
<organism evidence="7 8">
    <name type="scientific">Catenuloplanes atrovinosus</name>
    <dbReference type="NCBI Taxonomy" id="137266"/>
    <lineage>
        <taxon>Bacteria</taxon>
        <taxon>Bacillati</taxon>
        <taxon>Actinomycetota</taxon>
        <taxon>Actinomycetes</taxon>
        <taxon>Micromonosporales</taxon>
        <taxon>Micromonosporaceae</taxon>
        <taxon>Catenuloplanes</taxon>
    </lineage>
</organism>
<evidence type="ECO:0000256" key="5">
    <source>
        <dbReference type="ARBA" id="ARBA00023709"/>
    </source>
</evidence>